<dbReference type="AlphaFoldDB" id="A0AAN7GG29"/>
<accession>A0AAN7GG29</accession>
<comment type="caution">
    <text evidence="1">The sequence shown here is derived from an EMBL/GenBank/DDBJ whole genome shotgun (WGS) entry which is preliminary data.</text>
</comment>
<evidence type="ECO:0000313" key="1">
    <source>
        <dbReference type="EMBL" id="KAK4743398.1"/>
    </source>
</evidence>
<gene>
    <name evidence="1" type="ORF">SAY87_001399</name>
</gene>
<sequence length="122" mass="13871">MRVLPISLYVAEHHRFTIGTGIIQIFSKGTGKFFESCAAYVCWELGSFALARDDCVVLVLEVNRTTFVNKEHSKSDLWLEVTSEKHSHESSGDTRNNKTSVFSSISQLCVLIYQLHHHFPLK</sequence>
<evidence type="ECO:0000313" key="2">
    <source>
        <dbReference type="Proteomes" id="UP001345219"/>
    </source>
</evidence>
<keyword evidence="2" id="KW-1185">Reference proteome</keyword>
<name>A0AAN7GG29_9MYRT</name>
<protein>
    <submittedName>
        <fullName evidence="1">Uncharacterized protein</fullName>
    </submittedName>
</protein>
<dbReference type="Proteomes" id="UP001345219">
    <property type="component" value="Chromosome 1"/>
</dbReference>
<proteinExistence type="predicted"/>
<dbReference type="EMBL" id="JAXIOK010000023">
    <property type="protein sequence ID" value="KAK4743398.1"/>
    <property type="molecule type" value="Genomic_DNA"/>
</dbReference>
<organism evidence="1 2">
    <name type="scientific">Trapa incisa</name>
    <dbReference type="NCBI Taxonomy" id="236973"/>
    <lineage>
        <taxon>Eukaryota</taxon>
        <taxon>Viridiplantae</taxon>
        <taxon>Streptophyta</taxon>
        <taxon>Embryophyta</taxon>
        <taxon>Tracheophyta</taxon>
        <taxon>Spermatophyta</taxon>
        <taxon>Magnoliopsida</taxon>
        <taxon>eudicotyledons</taxon>
        <taxon>Gunneridae</taxon>
        <taxon>Pentapetalae</taxon>
        <taxon>rosids</taxon>
        <taxon>malvids</taxon>
        <taxon>Myrtales</taxon>
        <taxon>Lythraceae</taxon>
        <taxon>Trapa</taxon>
    </lineage>
</organism>
<reference evidence="1 2" key="1">
    <citation type="journal article" date="2023" name="Hortic Res">
        <title>Pangenome of water caltrop reveals structural variations and asymmetric subgenome divergence after allopolyploidization.</title>
        <authorList>
            <person name="Zhang X."/>
            <person name="Chen Y."/>
            <person name="Wang L."/>
            <person name="Yuan Y."/>
            <person name="Fang M."/>
            <person name="Shi L."/>
            <person name="Lu R."/>
            <person name="Comes H.P."/>
            <person name="Ma Y."/>
            <person name="Chen Y."/>
            <person name="Huang G."/>
            <person name="Zhou Y."/>
            <person name="Zheng Z."/>
            <person name="Qiu Y."/>
        </authorList>
    </citation>
    <scope>NUCLEOTIDE SEQUENCE [LARGE SCALE GENOMIC DNA]</scope>
    <source>
        <tissue evidence="1">Roots</tissue>
    </source>
</reference>